<protein>
    <recommendedName>
        <fullName evidence="9">RING finger protein 150</fullName>
    </recommendedName>
</protein>
<accession>A0AAV7WWA2</accession>
<dbReference type="AlphaFoldDB" id="A0AAV7WWA2"/>
<keyword evidence="2 12" id="KW-0812">Transmembrane</keyword>
<dbReference type="SUPFAM" id="SSF57850">
    <property type="entry name" value="RING/U-box"/>
    <property type="match status" value="1"/>
</dbReference>
<dbReference type="Gene3D" id="3.30.40.10">
    <property type="entry name" value="Zinc/RING finger domain, C3HC4 (zinc finger)"/>
    <property type="match status" value="1"/>
</dbReference>
<evidence type="ECO:0000256" key="11">
    <source>
        <dbReference type="SAM" id="MobiDB-lite"/>
    </source>
</evidence>
<dbReference type="GO" id="GO:0003676">
    <property type="term" value="F:nucleic acid binding"/>
    <property type="evidence" value="ECO:0007669"/>
    <property type="project" value="InterPro"/>
</dbReference>
<dbReference type="PROSITE" id="PS50158">
    <property type="entry name" value="ZF_CCHC"/>
    <property type="match status" value="1"/>
</dbReference>
<feature type="domain" description="RING-type" evidence="14">
    <location>
        <begin position="270"/>
        <end position="311"/>
    </location>
</feature>
<dbReference type="CDD" id="cd16805">
    <property type="entry name" value="RING-H2_RNF150"/>
    <property type="match status" value="1"/>
</dbReference>
<dbReference type="InterPro" id="IPR003137">
    <property type="entry name" value="PA_domain"/>
</dbReference>
<dbReference type="Pfam" id="PF13639">
    <property type="entry name" value="zf-RING_2"/>
    <property type="match status" value="1"/>
</dbReference>
<dbReference type="InterPro" id="IPR001878">
    <property type="entry name" value="Znf_CCHC"/>
</dbReference>
<keyword evidence="4 13" id="KW-0732">Signal</keyword>
<dbReference type="FunFam" id="3.30.40.10:FF:000009">
    <property type="entry name" value="E3 ubiquitin-protein ligase RNF130"/>
    <property type="match status" value="1"/>
</dbReference>
<keyword evidence="8 12" id="KW-0472">Membrane</keyword>
<dbReference type="PROSITE" id="PS50089">
    <property type="entry name" value="ZF_RING_2"/>
    <property type="match status" value="1"/>
</dbReference>
<feature type="domain" description="CCHC-type" evidence="15">
    <location>
        <begin position="533"/>
        <end position="547"/>
    </location>
</feature>
<keyword evidence="3" id="KW-0479">Metal-binding</keyword>
<evidence type="ECO:0000256" key="9">
    <source>
        <dbReference type="ARBA" id="ARBA00074816"/>
    </source>
</evidence>
<evidence type="ECO:0000256" key="10">
    <source>
        <dbReference type="PROSITE-ProRule" id="PRU00047"/>
    </source>
</evidence>
<dbReference type="GO" id="GO:0016020">
    <property type="term" value="C:membrane"/>
    <property type="evidence" value="ECO:0007669"/>
    <property type="project" value="UniProtKB-SubCell"/>
</dbReference>
<feature type="signal peptide" evidence="13">
    <location>
        <begin position="1"/>
        <end position="36"/>
    </location>
</feature>
<organism evidence="16 17">
    <name type="scientific">Pleurodeles waltl</name>
    <name type="common">Iberian ribbed newt</name>
    <dbReference type="NCBI Taxonomy" id="8319"/>
    <lineage>
        <taxon>Eukaryota</taxon>
        <taxon>Metazoa</taxon>
        <taxon>Chordata</taxon>
        <taxon>Craniata</taxon>
        <taxon>Vertebrata</taxon>
        <taxon>Euteleostomi</taxon>
        <taxon>Amphibia</taxon>
        <taxon>Batrachia</taxon>
        <taxon>Caudata</taxon>
        <taxon>Salamandroidea</taxon>
        <taxon>Salamandridae</taxon>
        <taxon>Pleurodelinae</taxon>
        <taxon>Pleurodeles</taxon>
    </lineage>
</organism>
<keyword evidence="6" id="KW-0862">Zinc</keyword>
<dbReference type="Proteomes" id="UP001066276">
    <property type="component" value="Chromosome 1_1"/>
</dbReference>
<evidence type="ECO:0000259" key="14">
    <source>
        <dbReference type="PROSITE" id="PS50089"/>
    </source>
</evidence>
<evidence type="ECO:0000256" key="13">
    <source>
        <dbReference type="SAM" id="SignalP"/>
    </source>
</evidence>
<comment type="subcellular location">
    <subcellularLocation>
        <location evidence="1">Membrane</location>
        <topology evidence="1">Single-pass type I membrane protein</topology>
    </subcellularLocation>
</comment>
<name>A0AAV7WWA2_PLEWA</name>
<feature type="region of interest" description="Disordered" evidence="11">
    <location>
        <begin position="700"/>
        <end position="723"/>
    </location>
</feature>
<feature type="chain" id="PRO_5043698124" description="RING finger protein 150" evidence="13">
    <location>
        <begin position="37"/>
        <end position="759"/>
    </location>
</feature>
<dbReference type="PANTHER" id="PTHR46539:SF27">
    <property type="entry name" value="RING FINGER PROTEIN 128"/>
    <property type="match status" value="1"/>
</dbReference>
<evidence type="ECO:0000256" key="7">
    <source>
        <dbReference type="ARBA" id="ARBA00022989"/>
    </source>
</evidence>
<dbReference type="GO" id="GO:0008270">
    <property type="term" value="F:zinc ion binding"/>
    <property type="evidence" value="ECO:0007669"/>
    <property type="project" value="UniProtKB-KW"/>
</dbReference>
<evidence type="ECO:0000256" key="8">
    <source>
        <dbReference type="ARBA" id="ARBA00023136"/>
    </source>
</evidence>
<reference evidence="16" key="1">
    <citation type="journal article" date="2022" name="bioRxiv">
        <title>Sequencing and chromosome-scale assembly of the giantPleurodeles waltlgenome.</title>
        <authorList>
            <person name="Brown T."/>
            <person name="Elewa A."/>
            <person name="Iarovenko S."/>
            <person name="Subramanian E."/>
            <person name="Araus A.J."/>
            <person name="Petzold A."/>
            <person name="Susuki M."/>
            <person name="Suzuki K.-i.T."/>
            <person name="Hayashi T."/>
            <person name="Toyoda A."/>
            <person name="Oliveira C."/>
            <person name="Osipova E."/>
            <person name="Leigh N.D."/>
            <person name="Simon A."/>
            <person name="Yun M.H."/>
        </authorList>
    </citation>
    <scope>NUCLEOTIDE SEQUENCE</scope>
    <source>
        <strain evidence="16">20211129_DDA</strain>
        <tissue evidence="16">Liver</tissue>
    </source>
</reference>
<evidence type="ECO:0000256" key="1">
    <source>
        <dbReference type="ARBA" id="ARBA00004479"/>
    </source>
</evidence>
<evidence type="ECO:0000256" key="12">
    <source>
        <dbReference type="SAM" id="Phobius"/>
    </source>
</evidence>
<dbReference type="Gene3D" id="4.10.60.10">
    <property type="entry name" value="Zinc finger, CCHC-type"/>
    <property type="match status" value="1"/>
</dbReference>
<dbReference type="CDD" id="cd02122">
    <property type="entry name" value="PA_GRAIL_like"/>
    <property type="match status" value="1"/>
</dbReference>
<evidence type="ECO:0000256" key="3">
    <source>
        <dbReference type="ARBA" id="ARBA00022723"/>
    </source>
</evidence>
<dbReference type="InterPro" id="IPR036875">
    <property type="entry name" value="Znf_CCHC_sf"/>
</dbReference>
<proteinExistence type="predicted"/>
<dbReference type="SMART" id="SM00184">
    <property type="entry name" value="RING"/>
    <property type="match status" value="1"/>
</dbReference>
<dbReference type="SMART" id="SM00343">
    <property type="entry name" value="ZnF_C2HC"/>
    <property type="match status" value="2"/>
</dbReference>
<keyword evidence="7 12" id="KW-1133">Transmembrane helix</keyword>
<evidence type="ECO:0000256" key="5">
    <source>
        <dbReference type="ARBA" id="ARBA00022771"/>
    </source>
</evidence>
<dbReference type="InterPro" id="IPR013083">
    <property type="entry name" value="Znf_RING/FYVE/PHD"/>
</dbReference>
<evidence type="ECO:0000313" key="16">
    <source>
        <dbReference type="EMBL" id="KAJ1216743.1"/>
    </source>
</evidence>
<keyword evidence="5 10" id="KW-0863">Zinc-finger</keyword>
<dbReference type="PANTHER" id="PTHR46539">
    <property type="entry name" value="E3 UBIQUITIN-PROTEIN LIGASE ATL42"/>
    <property type="match status" value="1"/>
</dbReference>
<sequence>MAPVSLVQACRSLALSTWLLSSCCFVHLLCLDFTVAEKEEWYTAFLNITYADPVLGELRSEKSECGRYGEHSPKQDARGVAVMPAAQDRLACDPHNTRFPVPAHARSWVALIPKGNCSYRDKIRLAAMHNASAVVIFNVGSANANETITMSHPGIDDIVAIMIPEPKGKEIVSLLERNITVMMYITIGTRNLQKYVSRTSVVFVSISFIVLMIISLAWLVFYYIQRFRYANARDRNQRRLGDAAKKAISKLQIRTIRKGDKETESDFDNCAVCIEGYKPNDVVRILPCRHLFHRSCVDPWLLDHRTCPMCKMNILKALGFPPNADCLDDIPPDFEASLGGPPTNQITGASDVTVNESSVALDPGVRTVGVLQVIPDAEPLPQRKDEDIASYVASLRGLGLSCEFDHLLDSLIRDQLVRCTSDKRIREKLLMRDPNLEEAIQIAKRMEHAAVWLQEMDVKSTQAEQGIVAEIKRKEEPRGAVRWNKFDKDDDGVKENKVEKRKTQDWRVIKCYRCDAPGHIASSKMCAARNAICRNCGKRGHFAKVCKLKLGNNNKMVQEVQDICEDVEDIILTVHGELVFHNCEEVSLQKIRKESTEALDKPHIQAMLDDVPPWLALIQSFGADFGSRSVTKSARQNQAFFDAITLFDIHRWGGIKRQFGPKITVGITASGSKHSLTLKPASESKHASMEKMTLEPNHAFASKTPWKPKQPTQLSRPSAADSEVQQPILERLQKDRNSLVTHIYLSLYRHNHHYASSHI</sequence>
<dbReference type="Pfam" id="PF02225">
    <property type="entry name" value="PA"/>
    <property type="match status" value="1"/>
</dbReference>
<dbReference type="FunFam" id="3.50.30.30:FF:000016">
    <property type="entry name" value="Ring finger protein 150"/>
    <property type="match status" value="1"/>
</dbReference>
<evidence type="ECO:0000256" key="2">
    <source>
        <dbReference type="ARBA" id="ARBA00022692"/>
    </source>
</evidence>
<dbReference type="Gene3D" id="3.50.30.30">
    <property type="match status" value="1"/>
</dbReference>
<comment type="caution">
    <text evidence="16">The sequence shown here is derived from an EMBL/GenBank/DDBJ whole genome shotgun (WGS) entry which is preliminary data.</text>
</comment>
<dbReference type="InterPro" id="IPR001841">
    <property type="entry name" value="Znf_RING"/>
</dbReference>
<keyword evidence="17" id="KW-1185">Reference proteome</keyword>
<evidence type="ECO:0000313" key="17">
    <source>
        <dbReference type="Proteomes" id="UP001066276"/>
    </source>
</evidence>
<dbReference type="Pfam" id="PF00098">
    <property type="entry name" value="zf-CCHC"/>
    <property type="match status" value="1"/>
</dbReference>
<dbReference type="EMBL" id="JANPWB010000001">
    <property type="protein sequence ID" value="KAJ1216743.1"/>
    <property type="molecule type" value="Genomic_DNA"/>
</dbReference>
<gene>
    <name evidence="16" type="ORF">NDU88_004342</name>
</gene>
<evidence type="ECO:0000256" key="6">
    <source>
        <dbReference type="ARBA" id="ARBA00022833"/>
    </source>
</evidence>
<dbReference type="SUPFAM" id="SSF57756">
    <property type="entry name" value="Retrovirus zinc finger-like domains"/>
    <property type="match status" value="1"/>
</dbReference>
<evidence type="ECO:0000256" key="4">
    <source>
        <dbReference type="ARBA" id="ARBA00022729"/>
    </source>
</evidence>
<evidence type="ECO:0000259" key="15">
    <source>
        <dbReference type="PROSITE" id="PS50158"/>
    </source>
</evidence>
<feature type="transmembrane region" description="Helical" evidence="12">
    <location>
        <begin position="200"/>
        <end position="224"/>
    </location>
</feature>